<dbReference type="RefSeq" id="WP_099304989.1">
    <property type="nucleotide sequence ID" value="NZ_PDVP01000002.1"/>
</dbReference>
<reference evidence="3 4" key="1">
    <citation type="submission" date="2017-10" db="EMBL/GenBank/DDBJ databases">
        <title>Sedimentibacterium mangrovi gen. nov., sp. nov., a novel member of family Phyllobacteriacea isolated from mangrove sediment.</title>
        <authorList>
            <person name="Liao H."/>
            <person name="Tian Y."/>
        </authorList>
    </citation>
    <scope>NUCLEOTIDE SEQUENCE [LARGE SCALE GENOMIC DNA]</scope>
    <source>
        <strain evidence="3 4">X9-2-2</strain>
    </source>
</reference>
<dbReference type="InterPro" id="IPR017703">
    <property type="entry name" value="YgfZ/GCV_T_CS"/>
</dbReference>
<gene>
    <name evidence="3" type="ORF">CSC94_06425</name>
</gene>
<dbReference type="PANTHER" id="PTHR22602:SF0">
    <property type="entry name" value="TRANSFERASE CAF17, MITOCHONDRIAL-RELATED"/>
    <property type="match status" value="1"/>
</dbReference>
<dbReference type="Proteomes" id="UP000221168">
    <property type="component" value="Unassembled WGS sequence"/>
</dbReference>
<feature type="domain" description="CAF17 C-terminal" evidence="2">
    <location>
        <begin position="197"/>
        <end position="267"/>
    </location>
</feature>
<dbReference type="NCBIfam" id="TIGR03317">
    <property type="entry name" value="ygfZ_signature"/>
    <property type="match status" value="1"/>
</dbReference>
<evidence type="ECO:0000259" key="2">
    <source>
        <dbReference type="Pfam" id="PF25455"/>
    </source>
</evidence>
<sequence>MPAVSLPHRSLVSVGGAEAEHFLNNLVTTELAALDAGTLKPGALLTPQGKILFDFLISRDGAGGFRLDCLAASAGDLARRLTLYKLRAKVEISVQDEAAATVSWDDDSSPEGGLRDSRFPGIPVWRRYGGPEGQDPLSAWTALRIAEGVAEAGIDYAEGDAFPHDAGFDQNGGVSFRKGCFVGQEVVSRMQHRGTARRRLLVVSADAPLPASGTEIEAGGKPVGTLGSVDGSSGLAMARIDRVKAAMDAGTPITAGDAMLTLALPPHVAYRFPATNEDTQADG</sequence>
<accession>A0A2G1QS26</accession>
<keyword evidence="4" id="KW-1185">Reference proteome</keyword>
<evidence type="ECO:0000313" key="3">
    <source>
        <dbReference type="EMBL" id="PHP68281.1"/>
    </source>
</evidence>
<evidence type="ECO:0000256" key="1">
    <source>
        <dbReference type="ARBA" id="ARBA00022946"/>
    </source>
</evidence>
<dbReference type="SUPFAM" id="SSF103025">
    <property type="entry name" value="Folate-binding domain"/>
    <property type="match status" value="1"/>
</dbReference>
<dbReference type="OrthoDB" id="9796287at2"/>
<comment type="caution">
    <text evidence="3">The sequence shown here is derived from an EMBL/GenBank/DDBJ whole genome shotgun (WGS) entry which is preliminary data.</text>
</comment>
<dbReference type="Pfam" id="PF25455">
    <property type="entry name" value="Beta-barrel_CAF17_C"/>
    <property type="match status" value="1"/>
</dbReference>
<dbReference type="PANTHER" id="PTHR22602">
    <property type="entry name" value="TRANSFERASE CAF17, MITOCHONDRIAL-RELATED"/>
    <property type="match status" value="1"/>
</dbReference>
<name>A0A2G1QS26_9HYPH</name>
<dbReference type="PIRSF" id="PIRSF006487">
    <property type="entry name" value="GcvT"/>
    <property type="match status" value="1"/>
</dbReference>
<dbReference type="AlphaFoldDB" id="A0A2G1QS26"/>
<dbReference type="InterPro" id="IPR027266">
    <property type="entry name" value="TrmE/GcvT-like"/>
</dbReference>
<dbReference type="EMBL" id="PDVP01000002">
    <property type="protein sequence ID" value="PHP68281.1"/>
    <property type="molecule type" value="Genomic_DNA"/>
</dbReference>
<protein>
    <submittedName>
        <fullName evidence="3">Folate-binding protein YgfZ</fullName>
    </submittedName>
</protein>
<dbReference type="InterPro" id="IPR045179">
    <property type="entry name" value="YgfZ/GcvT"/>
</dbReference>
<dbReference type="InterPro" id="IPR057460">
    <property type="entry name" value="CAF17_C"/>
</dbReference>
<dbReference type="GO" id="GO:0016226">
    <property type="term" value="P:iron-sulfur cluster assembly"/>
    <property type="evidence" value="ECO:0007669"/>
    <property type="project" value="TreeGrafter"/>
</dbReference>
<proteinExistence type="predicted"/>
<keyword evidence="1" id="KW-0809">Transit peptide</keyword>
<dbReference type="Gene3D" id="3.30.1360.120">
    <property type="entry name" value="Probable tRNA modification gtpase trme, domain 1"/>
    <property type="match status" value="2"/>
</dbReference>
<organism evidence="3 4">
    <name type="scientific">Zhengella mangrovi</name>
    <dbReference type="NCBI Taxonomy" id="1982044"/>
    <lineage>
        <taxon>Bacteria</taxon>
        <taxon>Pseudomonadati</taxon>
        <taxon>Pseudomonadota</taxon>
        <taxon>Alphaproteobacteria</taxon>
        <taxon>Hyphomicrobiales</taxon>
        <taxon>Notoacmeibacteraceae</taxon>
        <taxon>Zhengella</taxon>
    </lineage>
</organism>
<evidence type="ECO:0000313" key="4">
    <source>
        <dbReference type="Proteomes" id="UP000221168"/>
    </source>
</evidence>